<sequence>MSSYSSPRGRRRRDSYDDYNYNSQYGRNAPPRYQKDDRYPAYDRGRQWYDDNYAYRHESYDSERNSKEATKQPEKRKPRNRSLKDVTSKMLDLVVRPSSRKRAPSPDAKSDVTAASSHVRANRRSLSLADSSRIHSRSRSRSRSVGSRASSVHTRVTNRSHASSAHTRVTTRSRGGQTSGARSERGGDKSRKRDKSKHGRELDHSERIKQALLAGLAAGAVEAIRVRNEPGPWRGPKGRRVATAAFSAAAIEAAIDKHPDHNPNKKAVIARLGGLVMSRLINGPTEKQRKGKRR</sequence>
<dbReference type="EMBL" id="CP034207">
    <property type="protein sequence ID" value="QBZ61783.1"/>
    <property type="molecule type" value="Genomic_DNA"/>
</dbReference>
<reference evidence="2 3" key="1">
    <citation type="journal article" date="2019" name="Mol. Biol. Evol.">
        <title>Blast fungal genomes show frequent chromosomal changes, gene gains and losses, and effector gene turnover.</title>
        <authorList>
            <person name="Gomez Luciano L.B."/>
            <person name="Jason Tsai I."/>
            <person name="Chuma I."/>
            <person name="Tosa Y."/>
            <person name="Chen Y.H."/>
            <person name="Li J.Y."/>
            <person name="Li M.Y."/>
            <person name="Jade Lu M.Y."/>
            <person name="Nakayashiki H."/>
            <person name="Li W.H."/>
        </authorList>
    </citation>
    <scope>NUCLEOTIDE SEQUENCE [LARGE SCALE GENOMIC DNA]</scope>
    <source>
        <strain evidence="2">MZ5-1-6</strain>
    </source>
</reference>
<gene>
    <name evidence="2" type="ORF">PoMZ_08741</name>
</gene>
<evidence type="ECO:0000256" key="1">
    <source>
        <dbReference type="SAM" id="MobiDB-lite"/>
    </source>
</evidence>
<dbReference type="AlphaFoldDB" id="A0A4P7NIF6"/>
<evidence type="ECO:0000313" key="3">
    <source>
        <dbReference type="Proteomes" id="UP000294847"/>
    </source>
</evidence>
<protein>
    <submittedName>
        <fullName evidence="2">Uncharacterized protein</fullName>
    </submittedName>
</protein>
<proteinExistence type="predicted"/>
<dbReference type="VEuPathDB" id="FungiDB:M_BR32_EuGene_00114801"/>
<feature type="compositionally biased region" description="Basic and acidic residues" evidence="1">
    <location>
        <begin position="33"/>
        <end position="75"/>
    </location>
</feature>
<feature type="compositionally biased region" description="Polar residues" evidence="1">
    <location>
        <begin position="152"/>
        <end position="181"/>
    </location>
</feature>
<accession>A0A4P7NIF6</accession>
<organism evidence="2 3">
    <name type="scientific">Pyricularia oryzae</name>
    <name type="common">Rice blast fungus</name>
    <name type="synonym">Magnaporthe oryzae</name>
    <dbReference type="NCBI Taxonomy" id="318829"/>
    <lineage>
        <taxon>Eukaryota</taxon>
        <taxon>Fungi</taxon>
        <taxon>Dikarya</taxon>
        <taxon>Ascomycota</taxon>
        <taxon>Pezizomycotina</taxon>
        <taxon>Sordariomycetes</taxon>
        <taxon>Sordariomycetidae</taxon>
        <taxon>Magnaporthales</taxon>
        <taxon>Pyriculariaceae</taxon>
        <taxon>Pyricularia</taxon>
    </lineage>
</organism>
<feature type="compositionally biased region" description="Basic and acidic residues" evidence="1">
    <location>
        <begin position="182"/>
        <end position="191"/>
    </location>
</feature>
<evidence type="ECO:0000313" key="2">
    <source>
        <dbReference type="EMBL" id="QBZ61783.1"/>
    </source>
</evidence>
<feature type="region of interest" description="Disordered" evidence="1">
    <location>
        <begin position="1"/>
        <end position="205"/>
    </location>
</feature>
<dbReference type="Proteomes" id="UP000294847">
    <property type="component" value="Chromosome 4"/>
</dbReference>
<name>A0A4P7NIF6_PYROR</name>